<organism evidence="1 2">
    <name type="scientific">Methanosalsum zhilinae (strain DSM 4017 / NBRC 107636 / OCM 62 / WeN5)</name>
    <name type="common">Methanohalophilus zhilinae</name>
    <dbReference type="NCBI Taxonomy" id="679901"/>
    <lineage>
        <taxon>Archaea</taxon>
        <taxon>Methanobacteriati</taxon>
        <taxon>Methanobacteriota</taxon>
        <taxon>Stenosarchaea group</taxon>
        <taxon>Methanomicrobia</taxon>
        <taxon>Methanosarcinales</taxon>
        <taxon>Methanosarcinaceae</taxon>
        <taxon>Methanosalsum</taxon>
    </lineage>
</organism>
<evidence type="ECO:0000313" key="1">
    <source>
        <dbReference type="EMBL" id="AEH60954.1"/>
    </source>
</evidence>
<dbReference type="EMBL" id="CP002101">
    <property type="protein sequence ID" value="AEH60954.1"/>
    <property type="molecule type" value="Genomic_DNA"/>
</dbReference>
<dbReference type="RefSeq" id="WP_013898391.1">
    <property type="nucleotide sequence ID" value="NC_015676.1"/>
</dbReference>
<proteinExistence type="predicted"/>
<dbReference type="AlphaFoldDB" id="F7XM65"/>
<keyword evidence="2" id="KW-1185">Reference proteome</keyword>
<reference evidence="1" key="1">
    <citation type="submission" date="2010-07" db="EMBL/GenBank/DDBJ databases">
        <title>The complete genome of Methanosalsum zhilinae DSM 4017.</title>
        <authorList>
            <consortium name="US DOE Joint Genome Institute (JGI-PGF)"/>
            <person name="Lucas S."/>
            <person name="Copeland A."/>
            <person name="Lapidus A."/>
            <person name="Glavina del Rio T."/>
            <person name="Dalin E."/>
            <person name="Tice H."/>
            <person name="Bruce D."/>
            <person name="Goodwin L."/>
            <person name="Pitluck S."/>
            <person name="Kyrpides N."/>
            <person name="Mavromatis K."/>
            <person name="Ovchinnikova G."/>
            <person name="Daligault H."/>
            <person name="Detter J.C."/>
            <person name="Han C."/>
            <person name="Tapia R."/>
            <person name="Larimer F."/>
            <person name="Land M."/>
            <person name="Hauser L."/>
            <person name="Markowitz V."/>
            <person name="Cheng J.-F."/>
            <person name="Hugenholtz P."/>
            <person name="Woyke T."/>
            <person name="Wu D."/>
            <person name="Spring S."/>
            <person name="Schueler E."/>
            <person name="Brambilla E."/>
            <person name="Klenk H.-P."/>
            <person name="Eisen J.A."/>
        </authorList>
    </citation>
    <scope>NUCLEOTIDE SEQUENCE</scope>
    <source>
        <strain evidence="1">DSM 4017</strain>
    </source>
</reference>
<gene>
    <name evidence="1" type="ordered locus">Mzhil_1098</name>
</gene>
<protein>
    <submittedName>
        <fullName evidence="1">Uncharacterized protein</fullName>
    </submittedName>
</protein>
<dbReference type="Proteomes" id="UP000006622">
    <property type="component" value="Chromosome"/>
</dbReference>
<dbReference type="STRING" id="679901.Mzhil_1098"/>
<dbReference type="KEGG" id="mzh:Mzhil_1098"/>
<dbReference type="HOGENOM" id="CLU_2646006_0_0_2"/>
<sequence>MKKYSILRGYVEYFEKSIEKEGDPHVLDSYHQDGVWYLYRSFEAFEDEMSSREREDDPIPKNELIIEHWKKYPCIG</sequence>
<dbReference type="GeneID" id="10822725"/>
<evidence type="ECO:0000313" key="2">
    <source>
        <dbReference type="Proteomes" id="UP000006622"/>
    </source>
</evidence>
<accession>F7XM65</accession>
<name>F7XM65_METZD</name>